<reference evidence="1 2" key="1">
    <citation type="journal article" date="2021" name="Elife">
        <title>Chloroplast acquisition without the gene transfer in kleptoplastic sea slugs, Plakobranchus ocellatus.</title>
        <authorList>
            <person name="Maeda T."/>
            <person name="Takahashi S."/>
            <person name="Yoshida T."/>
            <person name="Shimamura S."/>
            <person name="Takaki Y."/>
            <person name="Nagai Y."/>
            <person name="Toyoda A."/>
            <person name="Suzuki Y."/>
            <person name="Arimoto A."/>
            <person name="Ishii H."/>
            <person name="Satoh N."/>
            <person name="Nishiyama T."/>
            <person name="Hasebe M."/>
            <person name="Maruyama T."/>
            <person name="Minagawa J."/>
            <person name="Obokata J."/>
            <person name="Shigenobu S."/>
        </authorList>
    </citation>
    <scope>NUCLEOTIDE SEQUENCE [LARGE SCALE GENOMIC DNA]</scope>
</reference>
<dbReference type="Proteomes" id="UP000762676">
    <property type="component" value="Unassembled WGS sequence"/>
</dbReference>
<dbReference type="EMBL" id="BMAT01013750">
    <property type="protein sequence ID" value="GFS19440.1"/>
    <property type="molecule type" value="Genomic_DNA"/>
</dbReference>
<comment type="caution">
    <text evidence="1">The sequence shown here is derived from an EMBL/GenBank/DDBJ whole genome shotgun (WGS) entry which is preliminary data.</text>
</comment>
<keyword evidence="1" id="KW-0255">Endonuclease</keyword>
<keyword evidence="2" id="KW-1185">Reference proteome</keyword>
<evidence type="ECO:0000313" key="2">
    <source>
        <dbReference type="Proteomes" id="UP000762676"/>
    </source>
</evidence>
<dbReference type="GO" id="GO:0004519">
    <property type="term" value="F:endonuclease activity"/>
    <property type="evidence" value="ECO:0007669"/>
    <property type="project" value="UniProtKB-KW"/>
</dbReference>
<dbReference type="PANTHER" id="PTHR19446">
    <property type="entry name" value="REVERSE TRANSCRIPTASES"/>
    <property type="match status" value="1"/>
</dbReference>
<proteinExistence type="predicted"/>
<name>A0AAV4JAS4_9GAST</name>
<keyword evidence="1" id="KW-0540">Nuclease</keyword>
<evidence type="ECO:0000313" key="1">
    <source>
        <dbReference type="EMBL" id="GFS19440.1"/>
    </source>
</evidence>
<protein>
    <submittedName>
        <fullName evidence="1">Endonuclease-reverse transcriptase</fullName>
    </submittedName>
</protein>
<organism evidence="1 2">
    <name type="scientific">Elysia marginata</name>
    <dbReference type="NCBI Taxonomy" id="1093978"/>
    <lineage>
        <taxon>Eukaryota</taxon>
        <taxon>Metazoa</taxon>
        <taxon>Spiralia</taxon>
        <taxon>Lophotrochozoa</taxon>
        <taxon>Mollusca</taxon>
        <taxon>Gastropoda</taxon>
        <taxon>Heterobranchia</taxon>
        <taxon>Euthyneura</taxon>
        <taxon>Panpulmonata</taxon>
        <taxon>Sacoglossa</taxon>
        <taxon>Placobranchoidea</taxon>
        <taxon>Plakobranchidae</taxon>
        <taxon>Elysia</taxon>
    </lineage>
</organism>
<dbReference type="AlphaFoldDB" id="A0AAV4JAS4"/>
<sequence>MSSTCCSVLGHRKKIYKDWITQESLNKIQRRGEITGELNRCRRRTEKKAAQEKYSIAHREVKQSIKRDNNRFLEEQTERAEQAGASGNIRLVHQITNTLAGKQSKPAIPVKDQQSNSIFTQEEKLARWKEHFEQFLNRPPQENPPDILPPRNYLPINSEPSSKEEIAKAIKALKSNKAAGPDFIPQEALKVDIPTTVDILYGLFVNTWEQEKVPCDWKEGHLIKLSKKGDLSNCNNYRGITLLSIPGKVFNIIILERMKLAVDGKLRENQAGFGKKKRSYVDHIATLRIILEQSTEWNSPILTNFIDYEKAYDSLDRQTLRKLMRHYGIPQKLVNIVKSI</sequence>
<keyword evidence="1" id="KW-0378">Hydrolase</keyword>
<accession>A0AAV4JAS4</accession>
<gene>
    <name evidence="1" type="ORF">ElyMa_006873300</name>
</gene>